<comment type="catalytic activity">
    <reaction evidence="1 5 6">
        <text>[protein]-peptidylproline (omega=180) = [protein]-peptidylproline (omega=0)</text>
        <dbReference type="Rhea" id="RHEA:16237"/>
        <dbReference type="Rhea" id="RHEA-COMP:10747"/>
        <dbReference type="Rhea" id="RHEA-COMP:10748"/>
        <dbReference type="ChEBI" id="CHEBI:83833"/>
        <dbReference type="ChEBI" id="CHEBI:83834"/>
        <dbReference type="EC" id="5.2.1.8"/>
    </reaction>
</comment>
<keyword evidence="4 5" id="KW-0413">Isomerase</keyword>
<dbReference type="Proteomes" id="UP000219329">
    <property type="component" value="Unassembled WGS sequence"/>
</dbReference>
<dbReference type="GO" id="GO:0003755">
    <property type="term" value="F:peptidyl-prolyl cis-trans isomerase activity"/>
    <property type="evidence" value="ECO:0007669"/>
    <property type="project" value="UniProtKB-UniRule"/>
</dbReference>
<evidence type="ECO:0000259" key="7">
    <source>
        <dbReference type="PROSITE" id="PS50059"/>
    </source>
</evidence>
<evidence type="ECO:0000313" key="9">
    <source>
        <dbReference type="Proteomes" id="UP000219329"/>
    </source>
</evidence>
<comment type="similarity">
    <text evidence="2 6">Belongs to the FKBP-type PPIase family.</text>
</comment>
<accession>A0A2A5W869</accession>
<proteinExistence type="inferred from homology"/>
<name>A0A2A5W869_9GAMM</name>
<dbReference type="InterPro" id="IPR001179">
    <property type="entry name" value="PPIase_FKBP_dom"/>
</dbReference>
<dbReference type="Pfam" id="PF00254">
    <property type="entry name" value="FKBP_C"/>
    <property type="match status" value="1"/>
</dbReference>
<evidence type="ECO:0000256" key="1">
    <source>
        <dbReference type="ARBA" id="ARBA00000971"/>
    </source>
</evidence>
<protein>
    <recommendedName>
        <fullName evidence="6">Peptidyl-prolyl cis-trans isomerase</fullName>
        <ecNumber evidence="6">5.2.1.8</ecNumber>
    </recommendedName>
</protein>
<organism evidence="8 9">
    <name type="scientific">OM182 bacterium MED-G28</name>
    <dbReference type="NCBI Taxonomy" id="1986256"/>
    <lineage>
        <taxon>Bacteria</taxon>
        <taxon>Pseudomonadati</taxon>
        <taxon>Pseudomonadota</taxon>
        <taxon>Gammaproteobacteria</taxon>
        <taxon>OMG group</taxon>
        <taxon>OM182 clade</taxon>
    </lineage>
</organism>
<dbReference type="Gene3D" id="3.10.50.40">
    <property type="match status" value="1"/>
</dbReference>
<dbReference type="SUPFAM" id="SSF54534">
    <property type="entry name" value="FKBP-like"/>
    <property type="match status" value="1"/>
</dbReference>
<dbReference type="PANTHER" id="PTHR47861:SF4">
    <property type="entry name" value="FKBP-TYPE 16 KDA PEPTIDYL-PROLYL CIS-TRANS ISOMERASE"/>
    <property type="match status" value="1"/>
</dbReference>
<evidence type="ECO:0000256" key="4">
    <source>
        <dbReference type="ARBA" id="ARBA00023235"/>
    </source>
</evidence>
<feature type="domain" description="PPIase FKBP-type" evidence="7">
    <location>
        <begin position="22"/>
        <end position="96"/>
    </location>
</feature>
<reference evidence="8 9" key="1">
    <citation type="submission" date="2017-08" db="EMBL/GenBank/DDBJ databases">
        <title>Fine stratification of microbial communities through a metagenomic profile of the photic zone.</title>
        <authorList>
            <person name="Haro-Moreno J.M."/>
            <person name="Lopez-Perez M."/>
            <person name="De La Torre J."/>
            <person name="Picazo A."/>
            <person name="Camacho A."/>
            <person name="Rodriguez-Valera F."/>
        </authorList>
    </citation>
    <scope>NUCLEOTIDE SEQUENCE [LARGE SCALE GENOMIC DNA]</scope>
    <source>
        <strain evidence="8">MED-G28</strain>
    </source>
</reference>
<dbReference type="AlphaFoldDB" id="A0A2A5W869"/>
<dbReference type="EMBL" id="NTJZ01000016">
    <property type="protein sequence ID" value="PDH32483.1"/>
    <property type="molecule type" value="Genomic_DNA"/>
</dbReference>
<dbReference type="EC" id="5.2.1.8" evidence="6"/>
<gene>
    <name evidence="8" type="ORF">CNF02_11925</name>
</gene>
<dbReference type="PROSITE" id="PS50059">
    <property type="entry name" value="FKBP_PPIASE"/>
    <property type="match status" value="1"/>
</dbReference>
<keyword evidence="3 5" id="KW-0697">Rotamase</keyword>
<dbReference type="PANTHER" id="PTHR47861">
    <property type="entry name" value="FKBP-TYPE PEPTIDYL-PROLYL CIS-TRANS ISOMERASE SLYD"/>
    <property type="match status" value="1"/>
</dbReference>
<dbReference type="InterPro" id="IPR046357">
    <property type="entry name" value="PPIase_dom_sf"/>
</dbReference>
<evidence type="ECO:0000256" key="3">
    <source>
        <dbReference type="ARBA" id="ARBA00023110"/>
    </source>
</evidence>
<evidence type="ECO:0000313" key="8">
    <source>
        <dbReference type="EMBL" id="PDH32483.1"/>
    </source>
</evidence>
<sequence>MPNRFHGNKRVNNSTAALIVSDSLVTLNFSLSLINGEVIDTNFDKEPASFRIGDGNMLPGFEEELLSLAAGDEIKKIIPSLRAFGEINPKNIQRFPIDKFKHLLEDDLIPTEKGSVISFKDPAGFDLPGIVKQVTAQEMVVDFNHPLAGKDIVFRAKVISVVVPGTETIEIKV</sequence>
<evidence type="ECO:0000256" key="5">
    <source>
        <dbReference type="PROSITE-ProRule" id="PRU00277"/>
    </source>
</evidence>
<evidence type="ECO:0000256" key="6">
    <source>
        <dbReference type="RuleBase" id="RU003915"/>
    </source>
</evidence>
<evidence type="ECO:0000256" key="2">
    <source>
        <dbReference type="ARBA" id="ARBA00006577"/>
    </source>
</evidence>
<comment type="caution">
    <text evidence="8">The sequence shown here is derived from an EMBL/GenBank/DDBJ whole genome shotgun (WGS) entry which is preliminary data.</text>
</comment>